<proteinExistence type="predicted"/>
<protein>
    <submittedName>
        <fullName evidence="1">Uncharacterized protein</fullName>
    </submittedName>
</protein>
<evidence type="ECO:0000313" key="2">
    <source>
        <dbReference type="Proteomes" id="UP000013568"/>
    </source>
</evidence>
<evidence type="ECO:0000313" key="1">
    <source>
        <dbReference type="EMBL" id="EFW11305.1"/>
    </source>
</evidence>
<gene>
    <name evidence="1" type="ORF">SSYM_0020</name>
</gene>
<name>E9CQ65_9GAMM</name>
<sequence length="30" mass="3570">LTNPYNHNKVGLSENNHDCVEDHKEIHFHQ</sequence>
<dbReference type="Proteomes" id="UP000013568">
    <property type="component" value="Unassembled WGS sequence"/>
</dbReference>
<reference evidence="2" key="1">
    <citation type="journal article" date="2011" name="Genome Biol. Evol.">
        <title>Massive genomic decay in Serratia symbiotica, a recently evolved symbiont of aphids.</title>
        <authorList>
            <person name="Burke G.R."/>
            <person name="Moran N.A."/>
        </authorList>
    </citation>
    <scope>NUCLEOTIDE SEQUENCE [LARGE SCALE GENOMIC DNA]</scope>
    <source>
        <strain evidence="2">Tucson</strain>
    </source>
</reference>
<accession>E9CQ65</accession>
<keyword evidence="2" id="KW-1185">Reference proteome</keyword>
<feature type="non-terminal residue" evidence="1">
    <location>
        <position position="1"/>
    </location>
</feature>
<dbReference type="EMBL" id="GL636145">
    <property type="protein sequence ID" value="EFW11305.1"/>
    <property type="molecule type" value="Genomic_DNA"/>
</dbReference>
<dbReference type="AlphaFoldDB" id="E9CQ65"/>
<organism evidence="1 2">
    <name type="scientific">Serratia symbiotica str. Tucson</name>
    <dbReference type="NCBI Taxonomy" id="914128"/>
    <lineage>
        <taxon>Bacteria</taxon>
        <taxon>Pseudomonadati</taxon>
        <taxon>Pseudomonadota</taxon>
        <taxon>Gammaproteobacteria</taxon>
        <taxon>Enterobacterales</taxon>
        <taxon>Yersiniaceae</taxon>
        <taxon>Serratia</taxon>
        <taxon>Serratia symbiotica</taxon>
    </lineage>
</organism>
<dbReference type="HOGENOM" id="CLU_3400841_0_0_6"/>